<evidence type="ECO:0000313" key="5">
    <source>
        <dbReference type="EMBL" id="VUC37782.1"/>
    </source>
</evidence>
<dbReference type="Proteomes" id="UP000766486">
    <property type="component" value="Unassembled WGS sequence"/>
</dbReference>
<dbReference type="InterPro" id="IPR001128">
    <property type="entry name" value="Cyt_P450"/>
</dbReference>
<reference evidence="5 6" key="1">
    <citation type="submission" date="2019-06" db="EMBL/GenBank/DDBJ databases">
        <authorList>
            <person name="Broberg M."/>
        </authorList>
    </citation>
    <scope>NUCLEOTIDE SEQUENCE [LARGE SCALE GENOMIC DNA]</scope>
</reference>
<dbReference type="InterPro" id="IPR036396">
    <property type="entry name" value="Cyt_P450_sf"/>
</dbReference>
<protein>
    <recommendedName>
        <fullName evidence="7">Cytochrome P450</fullName>
    </recommendedName>
</protein>
<comment type="similarity">
    <text evidence="1">Belongs to the cytochrome P450 family.</text>
</comment>
<dbReference type="PANTHER" id="PTHR46300">
    <property type="entry name" value="P450, PUTATIVE (EUROFUNG)-RELATED-RELATED"/>
    <property type="match status" value="1"/>
</dbReference>
<evidence type="ECO:0008006" key="7">
    <source>
        <dbReference type="Google" id="ProtNLM"/>
    </source>
</evidence>
<dbReference type="EMBL" id="CABFNS010001040">
    <property type="protein sequence ID" value="VUC37782.1"/>
    <property type="molecule type" value="Genomic_DNA"/>
</dbReference>
<evidence type="ECO:0000256" key="1">
    <source>
        <dbReference type="ARBA" id="ARBA00010617"/>
    </source>
</evidence>
<dbReference type="PANTHER" id="PTHR46300:SF4">
    <property type="entry name" value="CYTOCHROME P450 98A3"/>
    <property type="match status" value="1"/>
</dbReference>
<dbReference type="InterPro" id="IPR050364">
    <property type="entry name" value="Cytochrome_P450_fung"/>
</dbReference>
<comment type="caution">
    <text evidence="5">The sequence shown here is derived from an EMBL/GenBank/DDBJ whole genome shotgun (WGS) entry which is preliminary data.</text>
</comment>
<proteinExistence type="inferred from homology"/>
<evidence type="ECO:0000313" key="6">
    <source>
        <dbReference type="Proteomes" id="UP000766486"/>
    </source>
</evidence>
<keyword evidence="4" id="KW-0408">Iron</keyword>
<dbReference type="SUPFAM" id="SSF48264">
    <property type="entry name" value="Cytochrome P450"/>
    <property type="match status" value="1"/>
</dbReference>
<keyword evidence="6" id="KW-1185">Reference proteome</keyword>
<organism evidence="5 6">
    <name type="scientific">Bionectria ochroleuca</name>
    <name type="common">Gliocladium roseum</name>
    <dbReference type="NCBI Taxonomy" id="29856"/>
    <lineage>
        <taxon>Eukaryota</taxon>
        <taxon>Fungi</taxon>
        <taxon>Dikarya</taxon>
        <taxon>Ascomycota</taxon>
        <taxon>Pezizomycotina</taxon>
        <taxon>Sordariomycetes</taxon>
        <taxon>Hypocreomycetidae</taxon>
        <taxon>Hypocreales</taxon>
        <taxon>Bionectriaceae</taxon>
        <taxon>Clonostachys</taxon>
    </lineage>
</organism>
<name>A0ABY6V570_BIOOC</name>
<sequence length="562" mass="63697">MSSLLSILPSEVPSLDIRHIPDFLLSVTLDNVRRLFSILAIAGTVALLAEWARVLNMRRKLPPGPFPWPIVGNHFQTPSKKPWLTWEKWAKHYNSPMLTIWIGRYPRIILCDAWVASDLLERKSDIFSSRPRLVMMGDVINTTTTNQTVLEYGDRWRLHRKLMHTAVGSQAVRNYRSYQADESKLLMRDLLEIPDEFEMSIERYSISTTSIVGWGRRIDKNNDYVAVQALKLMETVNLVVPGVYILEACPWLAKLPSWIYSFPKALNLGSAIAGRYFYMLTEESMGNEHKAFNSTMMKAQNDHKMTDLEVSGLMANLIGGGVDTTSSTMMSCILAMCAFPEAQKKAQEELDRVVGEDRSPDWSDIDGGKLPYLIALVKETLRWRTVTVLAGIPHANTTDVDYRGYHFPAGTNFTGNMWAIHRNPVDFPDPDNFVPERFLDGPWKRPYPNARGSNPFGWGRRQCSGQPLAEQGLLYSLGRMIWAFNIEPGLNKDGTVHKPDIFAYTESENTRPEAFPARFTPRTERIKSLIMGEAAVAREALRCYDGETELTMADAVTSPAWH</sequence>
<evidence type="ECO:0000256" key="3">
    <source>
        <dbReference type="ARBA" id="ARBA00023002"/>
    </source>
</evidence>
<dbReference type="Pfam" id="PF00067">
    <property type="entry name" value="p450"/>
    <property type="match status" value="1"/>
</dbReference>
<dbReference type="CDD" id="cd11065">
    <property type="entry name" value="CYP64-like"/>
    <property type="match status" value="1"/>
</dbReference>
<accession>A0ABY6V570</accession>
<dbReference type="PRINTS" id="PR00463">
    <property type="entry name" value="EP450I"/>
</dbReference>
<keyword evidence="2" id="KW-0479">Metal-binding</keyword>
<keyword evidence="3" id="KW-0560">Oxidoreductase</keyword>
<evidence type="ECO:0000256" key="2">
    <source>
        <dbReference type="ARBA" id="ARBA00022723"/>
    </source>
</evidence>
<dbReference type="PRINTS" id="PR00385">
    <property type="entry name" value="P450"/>
</dbReference>
<evidence type="ECO:0000256" key="4">
    <source>
        <dbReference type="ARBA" id="ARBA00023004"/>
    </source>
</evidence>
<dbReference type="InterPro" id="IPR002401">
    <property type="entry name" value="Cyt_P450_E_grp-I"/>
</dbReference>
<dbReference type="Gene3D" id="1.10.630.10">
    <property type="entry name" value="Cytochrome P450"/>
    <property type="match status" value="1"/>
</dbReference>
<gene>
    <name evidence="5" type="ORF">CLO192961_LOCUS482982</name>
</gene>